<protein>
    <submittedName>
        <fullName evidence="1">Uncharacterized protein</fullName>
    </submittedName>
</protein>
<sequence>MESIYIDSITILSEKFIRIKFKIKFSVSKKTPLSWISAQQLRTIFAYGAPQVLLKSMIYPDFKVNDLINRYLIPINLTFDLNFCDFDLKL</sequence>
<gene>
    <name evidence="1" type="ORF">BpHYR1_049989</name>
</gene>
<dbReference type="Proteomes" id="UP000276133">
    <property type="component" value="Unassembled WGS sequence"/>
</dbReference>
<name>A0A3M7P7I3_BRAPC</name>
<keyword evidence="2" id="KW-1185">Reference proteome</keyword>
<evidence type="ECO:0000313" key="2">
    <source>
        <dbReference type="Proteomes" id="UP000276133"/>
    </source>
</evidence>
<dbReference type="EMBL" id="REGN01012665">
    <property type="protein sequence ID" value="RMZ95012.1"/>
    <property type="molecule type" value="Genomic_DNA"/>
</dbReference>
<accession>A0A3M7P7I3</accession>
<evidence type="ECO:0000313" key="1">
    <source>
        <dbReference type="EMBL" id="RMZ95012.1"/>
    </source>
</evidence>
<organism evidence="1 2">
    <name type="scientific">Brachionus plicatilis</name>
    <name type="common">Marine rotifer</name>
    <name type="synonym">Brachionus muelleri</name>
    <dbReference type="NCBI Taxonomy" id="10195"/>
    <lineage>
        <taxon>Eukaryota</taxon>
        <taxon>Metazoa</taxon>
        <taxon>Spiralia</taxon>
        <taxon>Gnathifera</taxon>
        <taxon>Rotifera</taxon>
        <taxon>Eurotatoria</taxon>
        <taxon>Monogononta</taxon>
        <taxon>Pseudotrocha</taxon>
        <taxon>Ploima</taxon>
        <taxon>Brachionidae</taxon>
        <taxon>Brachionus</taxon>
    </lineage>
</organism>
<reference evidence="1 2" key="1">
    <citation type="journal article" date="2018" name="Sci. Rep.">
        <title>Genomic signatures of local adaptation to the degree of environmental predictability in rotifers.</title>
        <authorList>
            <person name="Franch-Gras L."/>
            <person name="Hahn C."/>
            <person name="Garcia-Roger E.M."/>
            <person name="Carmona M.J."/>
            <person name="Serra M."/>
            <person name="Gomez A."/>
        </authorList>
    </citation>
    <scope>NUCLEOTIDE SEQUENCE [LARGE SCALE GENOMIC DNA]</scope>
    <source>
        <strain evidence="1">HYR1</strain>
    </source>
</reference>
<dbReference type="AlphaFoldDB" id="A0A3M7P7I3"/>
<proteinExistence type="predicted"/>
<comment type="caution">
    <text evidence="1">The sequence shown here is derived from an EMBL/GenBank/DDBJ whole genome shotgun (WGS) entry which is preliminary data.</text>
</comment>